<dbReference type="EMBL" id="JAIWYP010000003">
    <property type="protein sequence ID" value="KAH3852141.1"/>
    <property type="molecule type" value="Genomic_DNA"/>
</dbReference>
<accession>A0A9D4L5V3</accession>
<sequence>MIDRFNDTVFGLVINCEPMSVIPMPSPMKASRLYKMNITNCVIEDYYTEYNSPVINEIPDTLGIRKFGTM</sequence>
<evidence type="ECO:0000313" key="1">
    <source>
        <dbReference type="EMBL" id="KAH3852141.1"/>
    </source>
</evidence>
<organism evidence="1 2">
    <name type="scientific">Dreissena polymorpha</name>
    <name type="common">Zebra mussel</name>
    <name type="synonym">Mytilus polymorpha</name>
    <dbReference type="NCBI Taxonomy" id="45954"/>
    <lineage>
        <taxon>Eukaryota</taxon>
        <taxon>Metazoa</taxon>
        <taxon>Spiralia</taxon>
        <taxon>Lophotrochozoa</taxon>
        <taxon>Mollusca</taxon>
        <taxon>Bivalvia</taxon>
        <taxon>Autobranchia</taxon>
        <taxon>Heteroconchia</taxon>
        <taxon>Euheterodonta</taxon>
        <taxon>Imparidentia</taxon>
        <taxon>Neoheterodontei</taxon>
        <taxon>Myida</taxon>
        <taxon>Dreissenoidea</taxon>
        <taxon>Dreissenidae</taxon>
        <taxon>Dreissena</taxon>
    </lineage>
</organism>
<reference evidence="1" key="1">
    <citation type="journal article" date="2019" name="bioRxiv">
        <title>The Genome of the Zebra Mussel, Dreissena polymorpha: A Resource for Invasive Species Research.</title>
        <authorList>
            <person name="McCartney M.A."/>
            <person name="Auch B."/>
            <person name="Kono T."/>
            <person name="Mallez S."/>
            <person name="Zhang Y."/>
            <person name="Obille A."/>
            <person name="Becker A."/>
            <person name="Abrahante J.E."/>
            <person name="Garbe J."/>
            <person name="Badalamenti J.P."/>
            <person name="Herman A."/>
            <person name="Mangelson H."/>
            <person name="Liachko I."/>
            <person name="Sullivan S."/>
            <person name="Sone E.D."/>
            <person name="Koren S."/>
            <person name="Silverstein K.A.T."/>
            <person name="Beckman K.B."/>
            <person name="Gohl D.M."/>
        </authorList>
    </citation>
    <scope>NUCLEOTIDE SEQUENCE</scope>
    <source>
        <strain evidence="1">Duluth1</strain>
        <tissue evidence="1">Whole animal</tissue>
    </source>
</reference>
<dbReference type="Proteomes" id="UP000828390">
    <property type="component" value="Unassembled WGS sequence"/>
</dbReference>
<comment type="caution">
    <text evidence="1">The sequence shown here is derived from an EMBL/GenBank/DDBJ whole genome shotgun (WGS) entry which is preliminary data.</text>
</comment>
<dbReference type="AlphaFoldDB" id="A0A9D4L5V3"/>
<reference evidence="1" key="2">
    <citation type="submission" date="2020-11" db="EMBL/GenBank/DDBJ databases">
        <authorList>
            <person name="McCartney M.A."/>
            <person name="Auch B."/>
            <person name="Kono T."/>
            <person name="Mallez S."/>
            <person name="Becker A."/>
            <person name="Gohl D.M."/>
            <person name="Silverstein K.A.T."/>
            <person name="Koren S."/>
            <person name="Bechman K.B."/>
            <person name="Herman A."/>
            <person name="Abrahante J.E."/>
            <person name="Garbe J."/>
        </authorList>
    </citation>
    <scope>NUCLEOTIDE SEQUENCE</scope>
    <source>
        <strain evidence="1">Duluth1</strain>
        <tissue evidence="1">Whole animal</tissue>
    </source>
</reference>
<evidence type="ECO:0000313" key="2">
    <source>
        <dbReference type="Proteomes" id="UP000828390"/>
    </source>
</evidence>
<gene>
    <name evidence="1" type="ORF">DPMN_094640</name>
</gene>
<proteinExistence type="predicted"/>
<protein>
    <submittedName>
        <fullName evidence="1">Uncharacterized protein</fullName>
    </submittedName>
</protein>
<name>A0A9D4L5V3_DREPO</name>
<keyword evidence="2" id="KW-1185">Reference proteome</keyword>